<reference evidence="1" key="1">
    <citation type="submission" date="2018-06" db="EMBL/GenBank/DDBJ databases">
        <authorList>
            <person name="Zhirakovskaya E."/>
        </authorList>
    </citation>
    <scope>NUCLEOTIDE SEQUENCE</scope>
</reference>
<dbReference type="AlphaFoldDB" id="A0A3B0UUD2"/>
<dbReference type="EMBL" id="UOEU01000540">
    <property type="protein sequence ID" value="VAW34601.1"/>
    <property type="molecule type" value="Genomic_DNA"/>
</dbReference>
<gene>
    <name evidence="1" type="ORF">MNBD_CHLOROFLEXI01-2257</name>
</gene>
<name>A0A3B0UUD2_9ZZZZ</name>
<proteinExistence type="predicted"/>
<dbReference type="InterPro" id="IPR010985">
    <property type="entry name" value="Ribbon_hlx_hlx"/>
</dbReference>
<dbReference type="SUPFAM" id="SSF47598">
    <property type="entry name" value="Ribbon-helix-helix"/>
    <property type="match status" value="1"/>
</dbReference>
<protein>
    <recommendedName>
        <fullName evidence="2">Toxin-antitoxin system HicB family antitoxin</fullName>
    </recommendedName>
</protein>
<evidence type="ECO:0008006" key="2">
    <source>
        <dbReference type="Google" id="ProtNLM"/>
    </source>
</evidence>
<dbReference type="Pfam" id="PF05534">
    <property type="entry name" value="HicB"/>
    <property type="match status" value="1"/>
</dbReference>
<dbReference type="Gene3D" id="1.20.5.780">
    <property type="entry name" value="Single helix bin"/>
    <property type="match status" value="1"/>
</dbReference>
<dbReference type="InterPro" id="IPR008651">
    <property type="entry name" value="Uncharacterised_HicB"/>
</dbReference>
<sequence length="79" mass="8730">MTPMTIRLPDSLHKEIKRLAQAEGVSINQFLTLAAAEKISALRTVAYLREEAAKGSRADFEAFLTAVPDNEPTNEDKLD</sequence>
<organism evidence="1">
    <name type="scientific">hydrothermal vent metagenome</name>
    <dbReference type="NCBI Taxonomy" id="652676"/>
    <lineage>
        <taxon>unclassified sequences</taxon>
        <taxon>metagenomes</taxon>
        <taxon>ecological metagenomes</taxon>
    </lineage>
</organism>
<accession>A0A3B0UUD2</accession>
<evidence type="ECO:0000313" key="1">
    <source>
        <dbReference type="EMBL" id="VAW34601.1"/>
    </source>
</evidence>
<dbReference type="GO" id="GO:0006355">
    <property type="term" value="P:regulation of DNA-templated transcription"/>
    <property type="evidence" value="ECO:0007669"/>
    <property type="project" value="InterPro"/>
</dbReference>